<feature type="domain" description="Methyltransferase FkbM" evidence="1">
    <location>
        <begin position="155"/>
        <end position="309"/>
    </location>
</feature>
<dbReference type="InterPro" id="IPR029063">
    <property type="entry name" value="SAM-dependent_MTases_sf"/>
</dbReference>
<proteinExistence type="predicted"/>
<dbReference type="Proteomes" id="UP000037460">
    <property type="component" value="Unassembled WGS sequence"/>
</dbReference>
<evidence type="ECO:0000313" key="2">
    <source>
        <dbReference type="EMBL" id="KOO30989.1"/>
    </source>
</evidence>
<comment type="caution">
    <text evidence="2">The sequence shown here is derived from an EMBL/GenBank/DDBJ whole genome shotgun (WGS) entry which is preliminary data.</text>
</comment>
<dbReference type="AlphaFoldDB" id="A0A0M0JWQ6"/>
<gene>
    <name evidence="2" type="ORF">Ctob_012030</name>
</gene>
<reference evidence="3" key="1">
    <citation type="journal article" date="2015" name="PLoS Genet.">
        <title>Genome Sequence and Transcriptome Analyses of Chrysochromulina tobin: Metabolic Tools for Enhanced Algal Fitness in the Prominent Order Prymnesiales (Haptophyceae).</title>
        <authorList>
            <person name="Hovde B.T."/>
            <person name="Deodato C.R."/>
            <person name="Hunsperger H.M."/>
            <person name="Ryken S.A."/>
            <person name="Yost W."/>
            <person name="Jha R.K."/>
            <person name="Patterson J."/>
            <person name="Monnat R.J. Jr."/>
            <person name="Barlow S.B."/>
            <person name="Starkenburg S.R."/>
            <person name="Cattolico R.A."/>
        </authorList>
    </citation>
    <scope>NUCLEOTIDE SEQUENCE</scope>
    <source>
        <strain evidence="3">CCMP291</strain>
    </source>
</reference>
<protein>
    <recommendedName>
        <fullName evidence="1">Methyltransferase FkbM domain-containing protein</fullName>
    </recommendedName>
</protein>
<dbReference type="Gene3D" id="3.40.50.150">
    <property type="entry name" value="Vaccinia Virus protein VP39"/>
    <property type="match status" value="1"/>
</dbReference>
<name>A0A0M0JWQ6_9EUKA</name>
<organism evidence="2 3">
    <name type="scientific">Chrysochromulina tobinii</name>
    <dbReference type="NCBI Taxonomy" id="1460289"/>
    <lineage>
        <taxon>Eukaryota</taxon>
        <taxon>Haptista</taxon>
        <taxon>Haptophyta</taxon>
        <taxon>Prymnesiophyceae</taxon>
        <taxon>Prymnesiales</taxon>
        <taxon>Chrysochromulinaceae</taxon>
        <taxon>Chrysochromulina</taxon>
    </lineage>
</organism>
<evidence type="ECO:0000259" key="1">
    <source>
        <dbReference type="Pfam" id="PF05050"/>
    </source>
</evidence>
<dbReference type="SUPFAM" id="SSF53335">
    <property type="entry name" value="S-adenosyl-L-methionine-dependent methyltransferases"/>
    <property type="match status" value="1"/>
</dbReference>
<dbReference type="Pfam" id="PF05050">
    <property type="entry name" value="Methyltransf_21"/>
    <property type="match status" value="1"/>
</dbReference>
<dbReference type="OrthoDB" id="10006218at2759"/>
<accession>A0A0M0JWQ6</accession>
<keyword evidence="3" id="KW-1185">Reference proteome</keyword>
<sequence length="376" mass="41624">MNELFEPELCTKATLNVVRQWSSKKCQFGCSANGTSMWVNRGCKAKFRCRGRELPCFGSCGEDRCSCTCSSKPAYAPIASHRDARRLVNATLIASMLSACELSNSACTAVPGALGLTQPLFEGCDVGYLDMGTNTGTRIGALYEPQHYPKEQELFKHMDKRGFSREAVCTVAFEPNPVHHLKLRQMAQRYRTLGRRVRILEAAIGGTNSVQRFYSDGDMGEKVRASYWGSSLLMWSAAHSRVADETSVLVPVVSFDWLLQALVLPSPPKKALYAKMDIEGAEFQAMTPAIKSGALCSAVHVLQIEVHLQFLKYAVGSNSSRAAIEPWFAKARNKLMVQLNNLEAVRKSRHHNAGAVNDTQRPCLTKVIREDPWGSR</sequence>
<dbReference type="InterPro" id="IPR006342">
    <property type="entry name" value="FkbM_mtfrase"/>
</dbReference>
<dbReference type="EMBL" id="JWZX01002106">
    <property type="protein sequence ID" value="KOO30989.1"/>
    <property type="molecule type" value="Genomic_DNA"/>
</dbReference>
<evidence type="ECO:0000313" key="3">
    <source>
        <dbReference type="Proteomes" id="UP000037460"/>
    </source>
</evidence>